<keyword evidence="3" id="KW-1185">Reference proteome</keyword>
<feature type="compositionally biased region" description="Basic and acidic residues" evidence="1">
    <location>
        <begin position="461"/>
        <end position="513"/>
    </location>
</feature>
<feature type="region of interest" description="Disordered" evidence="1">
    <location>
        <begin position="409"/>
        <end position="540"/>
    </location>
</feature>
<proteinExistence type="predicted"/>
<evidence type="ECO:0000313" key="3">
    <source>
        <dbReference type="Proteomes" id="UP001219525"/>
    </source>
</evidence>
<gene>
    <name evidence="2" type="ORF">GGX14DRAFT_389031</name>
</gene>
<evidence type="ECO:0000256" key="1">
    <source>
        <dbReference type="SAM" id="MobiDB-lite"/>
    </source>
</evidence>
<organism evidence="2 3">
    <name type="scientific">Mycena pura</name>
    <dbReference type="NCBI Taxonomy" id="153505"/>
    <lineage>
        <taxon>Eukaryota</taxon>
        <taxon>Fungi</taxon>
        <taxon>Dikarya</taxon>
        <taxon>Basidiomycota</taxon>
        <taxon>Agaricomycotina</taxon>
        <taxon>Agaricomycetes</taxon>
        <taxon>Agaricomycetidae</taxon>
        <taxon>Agaricales</taxon>
        <taxon>Marasmiineae</taxon>
        <taxon>Mycenaceae</taxon>
        <taxon>Mycena</taxon>
    </lineage>
</organism>
<reference evidence="2" key="1">
    <citation type="submission" date="2023-03" db="EMBL/GenBank/DDBJ databases">
        <title>Massive genome expansion in bonnet fungi (Mycena s.s.) driven by repeated elements and novel gene families across ecological guilds.</title>
        <authorList>
            <consortium name="Lawrence Berkeley National Laboratory"/>
            <person name="Harder C.B."/>
            <person name="Miyauchi S."/>
            <person name="Viragh M."/>
            <person name="Kuo A."/>
            <person name="Thoen E."/>
            <person name="Andreopoulos B."/>
            <person name="Lu D."/>
            <person name="Skrede I."/>
            <person name="Drula E."/>
            <person name="Henrissat B."/>
            <person name="Morin E."/>
            <person name="Kohler A."/>
            <person name="Barry K."/>
            <person name="LaButti K."/>
            <person name="Morin E."/>
            <person name="Salamov A."/>
            <person name="Lipzen A."/>
            <person name="Mereny Z."/>
            <person name="Hegedus B."/>
            <person name="Baldrian P."/>
            <person name="Stursova M."/>
            <person name="Weitz H."/>
            <person name="Taylor A."/>
            <person name="Grigoriev I.V."/>
            <person name="Nagy L.G."/>
            <person name="Martin F."/>
            <person name="Kauserud H."/>
        </authorList>
    </citation>
    <scope>NUCLEOTIDE SEQUENCE</scope>
    <source>
        <strain evidence="2">9144</strain>
    </source>
</reference>
<feature type="compositionally biased region" description="Low complexity" evidence="1">
    <location>
        <begin position="521"/>
        <end position="532"/>
    </location>
</feature>
<feature type="compositionally biased region" description="Low complexity" evidence="1">
    <location>
        <begin position="409"/>
        <end position="424"/>
    </location>
</feature>
<name>A0AAD6VSG3_9AGAR</name>
<sequence length="540" mass="59496">MPSTTFPGHTDSGDSTANSPTSFGSTHSPRRSPQSALHFNSYTPGVVTLQHVTDAGPAIHHVSHTTFYKSPSLSSSSGNTPACPVDNFRATQREVPEVPHPVLRDFTGVYRPITVDNRSTPILCNSNRPALGPLARIGSRSDIRSRRQVALDLGSHVFHKPWLKVAVPATRHIFRMVFSDELRLLDTLLTEIECAPSQDHSQFGYRVQQHVFQAVFSSLKLALHCAVHDLRITATSSPTIPTWGNNQRVDEFHSLNDLELLGICFRAEVEHFLVQLDTVHLQARSIAPSRTESFLACTIPAPNNGARPFIITRDLHTHDTSESHHHSSTMHVPSLRNLSYMETQPRLHRHQDHQAAANQSVCGMTSATIPLQQVKVSSHRSPSVYKPYAMPPLLTEIFAPTRIMQPAYTTTADTRSDPDSSSDSLPHSEDETPLNRDANYSNSDPGFPAEVQSESSLTYYDDSKSELAYHHNSDSDSEYRDDSETDLAYHDDSGSDLAYHDDSGSDLAYHNDSDLESDTGSGLNSDVSSEVSSGHDSDSG</sequence>
<dbReference type="Proteomes" id="UP001219525">
    <property type="component" value="Unassembled WGS sequence"/>
</dbReference>
<accession>A0AAD6VSG3</accession>
<comment type="caution">
    <text evidence="2">The sequence shown here is derived from an EMBL/GenBank/DDBJ whole genome shotgun (WGS) entry which is preliminary data.</text>
</comment>
<protein>
    <submittedName>
        <fullName evidence="2">Uncharacterized protein</fullName>
    </submittedName>
</protein>
<feature type="region of interest" description="Disordered" evidence="1">
    <location>
        <begin position="1"/>
        <end position="37"/>
    </location>
</feature>
<dbReference type="AlphaFoldDB" id="A0AAD6VSG3"/>
<evidence type="ECO:0000313" key="2">
    <source>
        <dbReference type="EMBL" id="KAJ7220622.1"/>
    </source>
</evidence>
<dbReference type="EMBL" id="JARJCW010000009">
    <property type="protein sequence ID" value="KAJ7220622.1"/>
    <property type="molecule type" value="Genomic_DNA"/>
</dbReference>